<accession>A0ABQ7SJD2</accession>
<dbReference type="InterPro" id="IPR001464">
    <property type="entry name" value="Annexin"/>
</dbReference>
<comment type="caution">
    <text evidence="4">The sequence shown here is derived from an EMBL/GenBank/DDBJ whole genome shotgun (WGS) entry which is preliminary data.</text>
</comment>
<keyword evidence="3" id="KW-0041">Annexin</keyword>
<organism evidence="4 5">
    <name type="scientific">Phrynosoma platyrhinos</name>
    <name type="common">Desert horned lizard</name>
    <dbReference type="NCBI Taxonomy" id="52577"/>
    <lineage>
        <taxon>Eukaryota</taxon>
        <taxon>Metazoa</taxon>
        <taxon>Chordata</taxon>
        <taxon>Craniata</taxon>
        <taxon>Vertebrata</taxon>
        <taxon>Euteleostomi</taxon>
        <taxon>Lepidosauria</taxon>
        <taxon>Squamata</taxon>
        <taxon>Bifurcata</taxon>
        <taxon>Unidentata</taxon>
        <taxon>Episquamata</taxon>
        <taxon>Toxicofera</taxon>
        <taxon>Iguania</taxon>
        <taxon>Phrynosomatidae</taxon>
        <taxon>Phrynosomatinae</taxon>
        <taxon>Phrynosoma</taxon>
    </lineage>
</organism>
<name>A0ABQ7SJD2_PHRPL</name>
<dbReference type="PRINTS" id="PR00196">
    <property type="entry name" value="ANNEXIN"/>
</dbReference>
<dbReference type="Pfam" id="PF00191">
    <property type="entry name" value="Annexin"/>
    <property type="match status" value="1"/>
</dbReference>
<dbReference type="Proteomes" id="UP000826234">
    <property type="component" value="Unassembled WGS sequence"/>
</dbReference>
<sequence length="197" mass="22069">DLEEVLKGDLSGNFEKAALALLDWPWEYDAKQLRKAMKGVGTDEAQIVAIKDAYQKNPKPQSEWGNNLFTCFSPCLTQNHLLQANRDQGVEINESLAQNDAKDLYEVKGVVAHQVTLLSTGSYPLISTTVRTHKMFSCFVLKVSCARDCQAYFATCLYNSMKGVGTDEEALIRILVTRAEVSNLKTRVLKVCARLYR</sequence>
<evidence type="ECO:0000256" key="2">
    <source>
        <dbReference type="ARBA" id="ARBA00022737"/>
    </source>
</evidence>
<feature type="non-terminal residue" evidence="4">
    <location>
        <position position="1"/>
    </location>
</feature>
<evidence type="ECO:0000256" key="1">
    <source>
        <dbReference type="ARBA" id="ARBA00007831"/>
    </source>
</evidence>
<dbReference type="SUPFAM" id="SSF47874">
    <property type="entry name" value="Annexin"/>
    <property type="match status" value="1"/>
</dbReference>
<gene>
    <name evidence="4" type="ORF">JD844_015711</name>
</gene>
<keyword evidence="5" id="KW-1185">Reference proteome</keyword>
<proteinExistence type="inferred from homology"/>
<evidence type="ECO:0008006" key="6">
    <source>
        <dbReference type="Google" id="ProtNLM"/>
    </source>
</evidence>
<evidence type="ECO:0000313" key="5">
    <source>
        <dbReference type="Proteomes" id="UP000826234"/>
    </source>
</evidence>
<evidence type="ECO:0000256" key="3">
    <source>
        <dbReference type="ARBA" id="ARBA00023216"/>
    </source>
</evidence>
<dbReference type="Gene3D" id="1.10.220.10">
    <property type="entry name" value="Annexin"/>
    <property type="match status" value="2"/>
</dbReference>
<protein>
    <recommendedName>
        <fullName evidence="6">Annexin</fullName>
    </recommendedName>
</protein>
<reference evidence="4 5" key="1">
    <citation type="journal article" date="2022" name="Gigascience">
        <title>A chromosome-level genome assembly and annotation of the desert horned lizard, Phrynosoma platyrhinos, provides insight into chromosomal rearrangements among reptiles.</title>
        <authorList>
            <person name="Koochekian N."/>
            <person name="Ascanio A."/>
            <person name="Farleigh K."/>
            <person name="Card D.C."/>
            <person name="Schield D.R."/>
            <person name="Castoe T.A."/>
            <person name="Jezkova T."/>
        </authorList>
    </citation>
    <scope>NUCLEOTIDE SEQUENCE [LARGE SCALE GENOMIC DNA]</scope>
    <source>
        <tissue evidence="4">Liver</tissue>
    </source>
</reference>
<comment type="similarity">
    <text evidence="1">Belongs to the annexin family.</text>
</comment>
<dbReference type="InterPro" id="IPR018502">
    <property type="entry name" value="Annexin_repeat"/>
</dbReference>
<dbReference type="PANTHER" id="PTHR10502">
    <property type="entry name" value="ANNEXIN"/>
    <property type="match status" value="1"/>
</dbReference>
<dbReference type="PANTHER" id="PTHR10502:SF175">
    <property type="entry name" value="ANNEXIN A13"/>
    <property type="match status" value="1"/>
</dbReference>
<evidence type="ECO:0000313" key="4">
    <source>
        <dbReference type="EMBL" id="KAH0617460.1"/>
    </source>
</evidence>
<dbReference type="EMBL" id="JAIPUX010005289">
    <property type="protein sequence ID" value="KAH0617460.1"/>
    <property type="molecule type" value="Genomic_DNA"/>
</dbReference>
<dbReference type="InterPro" id="IPR037104">
    <property type="entry name" value="Annexin_sf"/>
</dbReference>
<keyword evidence="2" id="KW-0677">Repeat</keyword>